<organism evidence="1 2">
    <name type="scientific">Mytilus galloprovincialis</name>
    <name type="common">Mediterranean mussel</name>
    <dbReference type="NCBI Taxonomy" id="29158"/>
    <lineage>
        <taxon>Eukaryota</taxon>
        <taxon>Metazoa</taxon>
        <taxon>Spiralia</taxon>
        <taxon>Lophotrochozoa</taxon>
        <taxon>Mollusca</taxon>
        <taxon>Bivalvia</taxon>
        <taxon>Autobranchia</taxon>
        <taxon>Pteriomorphia</taxon>
        <taxon>Mytilida</taxon>
        <taxon>Mytiloidea</taxon>
        <taxon>Mytilidae</taxon>
        <taxon>Mytilinae</taxon>
        <taxon>Mytilus</taxon>
    </lineage>
</organism>
<dbReference type="AlphaFoldDB" id="A0A8B6EHR9"/>
<protein>
    <submittedName>
        <fullName evidence="1">Uncharacterized protein</fullName>
    </submittedName>
</protein>
<evidence type="ECO:0000313" key="1">
    <source>
        <dbReference type="EMBL" id="VDI34808.1"/>
    </source>
</evidence>
<accession>A0A8B6EHR9</accession>
<proteinExistence type="predicted"/>
<keyword evidence="2" id="KW-1185">Reference proteome</keyword>
<evidence type="ECO:0000313" key="2">
    <source>
        <dbReference type="Proteomes" id="UP000596742"/>
    </source>
</evidence>
<name>A0A8B6EHR9_MYTGA</name>
<gene>
    <name evidence="1" type="ORF">MGAL_10B022669</name>
</gene>
<dbReference type="Proteomes" id="UP000596742">
    <property type="component" value="Unassembled WGS sequence"/>
</dbReference>
<reference evidence="1" key="1">
    <citation type="submission" date="2018-11" db="EMBL/GenBank/DDBJ databases">
        <authorList>
            <person name="Alioto T."/>
            <person name="Alioto T."/>
        </authorList>
    </citation>
    <scope>NUCLEOTIDE SEQUENCE</scope>
</reference>
<sequence length="184" mass="20297">MNNIEKLMKLPGNTPYHVPLRVKVVAVSATTKYQRDGVEKIAVADGTGYKTAICYDSAKMSMLKLDNSVMLRNYIKKAYNTIVINRPTVVSLTSAVTVSDVTIAEAKRHIDALPEAVKIIDAVKVEGTTVTIIGIAKSCEKLTESKTPETHVIEDDALGNMIRNDKRKVVEDYQIKCLKQNTSN</sequence>
<dbReference type="EMBL" id="UYJE01005183">
    <property type="protein sequence ID" value="VDI34808.1"/>
    <property type="molecule type" value="Genomic_DNA"/>
</dbReference>
<comment type="caution">
    <text evidence="1">The sequence shown here is derived from an EMBL/GenBank/DDBJ whole genome shotgun (WGS) entry which is preliminary data.</text>
</comment>